<dbReference type="STRING" id="1179773.BN6_33110"/>
<keyword evidence="5 6" id="KW-0472">Membrane</keyword>
<dbReference type="InterPro" id="IPR011701">
    <property type="entry name" value="MFS"/>
</dbReference>
<feature type="transmembrane region" description="Helical" evidence="6">
    <location>
        <begin position="253"/>
        <end position="271"/>
    </location>
</feature>
<dbReference type="GO" id="GO:0022857">
    <property type="term" value="F:transmembrane transporter activity"/>
    <property type="evidence" value="ECO:0007669"/>
    <property type="project" value="InterPro"/>
</dbReference>
<feature type="transmembrane region" description="Helical" evidence="6">
    <location>
        <begin position="442"/>
        <end position="466"/>
    </location>
</feature>
<dbReference type="AlphaFoldDB" id="K0JSH1"/>
<feature type="transmembrane region" description="Helical" evidence="6">
    <location>
        <begin position="506"/>
        <end position="525"/>
    </location>
</feature>
<dbReference type="HOGENOM" id="CLU_001265_61_1_11"/>
<keyword evidence="9" id="KW-1185">Reference proteome</keyword>
<feature type="transmembrane region" description="Helical" evidence="6">
    <location>
        <begin position="154"/>
        <end position="172"/>
    </location>
</feature>
<evidence type="ECO:0000256" key="5">
    <source>
        <dbReference type="ARBA" id="ARBA00023136"/>
    </source>
</evidence>
<feature type="transmembrane region" description="Helical" evidence="6">
    <location>
        <begin position="192"/>
        <end position="212"/>
    </location>
</feature>
<keyword evidence="3 6" id="KW-0812">Transmembrane</keyword>
<evidence type="ECO:0000256" key="2">
    <source>
        <dbReference type="ARBA" id="ARBA00022475"/>
    </source>
</evidence>
<dbReference type="Pfam" id="PF07690">
    <property type="entry name" value="MFS_1"/>
    <property type="match status" value="1"/>
</dbReference>
<dbReference type="SUPFAM" id="SSF103473">
    <property type="entry name" value="MFS general substrate transporter"/>
    <property type="match status" value="1"/>
</dbReference>
<dbReference type="PANTHER" id="PTHR43124:SF3">
    <property type="entry name" value="CHLORAMPHENICOL EFFLUX PUMP RV0191"/>
    <property type="match status" value="1"/>
</dbReference>
<protein>
    <submittedName>
        <fullName evidence="8">Permease, MFS-type</fullName>
    </submittedName>
</protein>
<keyword evidence="4 6" id="KW-1133">Transmembrane helix</keyword>
<dbReference type="InterPro" id="IPR050189">
    <property type="entry name" value="MFS_Efflux_Transporters"/>
</dbReference>
<dbReference type="PROSITE" id="PS50850">
    <property type="entry name" value="MFS"/>
    <property type="match status" value="1"/>
</dbReference>
<comment type="subcellular location">
    <subcellularLocation>
        <location evidence="1">Cell membrane</location>
        <topology evidence="1">Multi-pass membrane protein</topology>
    </subcellularLocation>
</comment>
<evidence type="ECO:0000256" key="4">
    <source>
        <dbReference type="ARBA" id="ARBA00022989"/>
    </source>
</evidence>
<evidence type="ECO:0000256" key="1">
    <source>
        <dbReference type="ARBA" id="ARBA00004651"/>
    </source>
</evidence>
<gene>
    <name evidence="8" type="ordered locus">BN6_33110</name>
</gene>
<dbReference type="PANTHER" id="PTHR43124">
    <property type="entry name" value="PURINE EFFLUX PUMP PBUE"/>
    <property type="match status" value="1"/>
</dbReference>
<feature type="transmembrane region" description="Helical" evidence="6">
    <location>
        <begin position="478"/>
        <end position="500"/>
    </location>
</feature>
<reference evidence="8 9" key="1">
    <citation type="journal article" date="2012" name="BMC Genomics">
        <title>Complete genome sequence of Saccharothrix espanaensis DSM 44229T and comparison to the other completely sequenced Pseudonocardiaceae.</title>
        <authorList>
            <person name="Strobel T."/>
            <person name="Al-Dilaimi A."/>
            <person name="Blom J."/>
            <person name="Gessner A."/>
            <person name="Kalinowski J."/>
            <person name="Luzhetska M."/>
            <person name="Puhler A."/>
            <person name="Szczepanowski R."/>
            <person name="Bechthold A."/>
            <person name="Ruckert C."/>
        </authorList>
    </citation>
    <scope>NUCLEOTIDE SEQUENCE [LARGE SCALE GENOMIC DNA]</scope>
    <source>
        <strain evidence="9">ATCC 51144 / DSM 44229 / JCM 9112 / NBRC 15066 / NRRL 15764</strain>
    </source>
</reference>
<evidence type="ECO:0000259" key="7">
    <source>
        <dbReference type="PROSITE" id="PS50850"/>
    </source>
</evidence>
<sequence>MVLGEAFDFLGHAIAFAFERCDHVRRDVGHVDRAWGVQAGQDLLDDPCGQPYVEQAPHLENPVDDVLLVVPVSVGQSIRLDELLLLVVAQQPHRSPRARRQLTDPHVPLLALVWPAFCDSADAELTFTLMSPIDDKAMTRSDALPPRSMTNARLPLAGLLALATTGFITLLTETMPAGVLPEMSRDLGVSETAAGQSVTVFAIGAILAAIPLTKATIGWPRRHLLLVAIAGFAIVNTVTALSESFALTLAARFLGGIVGGLLWALLAGYAVRMVPSHQRGKAMAIAMAGAIVALSVGVPAAALTAKLVEWRYAFGIMTVLTLALIAWVIAAVPNFPGQPKGSRLPLARTFRIPGVAPVLLVTLTFVLAHSILYTYIAPFLTPLGMAGQVDAVLLTFGLVSLVSIWIAGALVHRHLRLLMILACALFATCTLLLGAFSGAPALVYAGAALWGLAFGGTSTLLQTAVAEAAGDAGDVAQALLTTGWNVGIAGGGIIGGIVLSGSDASWLSWVALALLVPALATVLTAREHGFAKGELGSR</sequence>
<dbReference type="eggNOG" id="COG2814">
    <property type="taxonomic scope" value="Bacteria"/>
</dbReference>
<evidence type="ECO:0000313" key="9">
    <source>
        <dbReference type="Proteomes" id="UP000006281"/>
    </source>
</evidence>
<dbReference type="PATRIC" id="fig|1179773.3.peg.3315"/>
<proteinExistence type="predicted"/>
<dbReference type="Gene3D" id="1.20.1250.20">
    <property type="entry name" value="MFS general substrate transporter like domains"/>
    <property type="match status" value="1"/>
</dbReference>
<feature type="transmembrane region" description="Helical" evidence="6">
    <location>
        <begin position="391"/>
        <end position="410"/>
    </location>
</feature>
<feature type="transmembrane region" description="Helical" evidence="6">
    <location>
        <begin position="354"/>
        <end position="376"/>
    </location>
</feature>
<dbReference type="EMBL" id="HE804045">
    <property type="protein sequence ID" value="CCH30615.1"/>
    <property type="molecule type" value="Genomic_DNA"/>
</dbReference>
<dbReference type="KEGG" id="sesp:BN6_33110"/>
<feature type="transmembrane region" description="Helical" evidence="6">
    <location>
        <begin position="224"/>
        <end position="241"/>
    </location>
</feature>
<evidence type="ECO:0000313" key="8">
    <source>
        <dbReference type="EMBL" id="CCH30615.1"/>
    </source>
</evidence>
<feature type="domain" description="Major facilitator superfamily (MFS) profile" evidence="7">
    <location>
        <begin position="158"/>
        <end position="528"/>
    </location>
</feature>
<dbReference type="Proteomes" id="UP000006281">
    <property type="component" value="Chromosome"/>
</dbReference>
<feature type="transmembrane region" description="Helical" evidence="6">
    <location>
        <begin position="283"/>
        <end position="304"/>
    </location>
</feature>
<feature type="transmembrane region" description="Helical" evidence="6">
    <location>
        <begin position="310"/>
        <end position="333"/>
    </location>
</feature>
<evidence type="ECO:0000256" key="6">
    <source>
        <dbReference type="SAM" id="Phobius"/>
    </source>
</evidence>
<dbReference type="InterPro" id="IPR036259">
    <property type="entry name" value="MFS_trans_sf"/>
</dbReference>
<organism evidence="8 9">
    <name type="scientific">Saccharothrix espanaensis (strain ATCC 51144 / DSM 44229 / JCM 9112 / NBRC 15066 / NRRL 15764)</name>
    <dbReference type="NCBI Taxonomy" id="1179773"/>
    <lineage>
        <taxon>Bacteria</taxon>
        <taxon>Bacillati</taxon>
        <taxon>Actinomycetota</taxon>
        <taxon>Actinomycetes</taxon>
        <taxon>Pseudonocardiales</taxon>
        <taxon>Pseudonocardiaceae</taxon>
        <taxon>Saccharothrix</taxon>
    </lineage>
</organism>
<feature type="transmembrane region" description="Helical" evidence="6">
    <location>
        <begin position="417"/>
        <end position="436"/>
    </location>
</feature>
<dbReference type="InterPro" id="IPR020846">
    <property type="entry name" value="MFS_dom"/>
</dbReference>
<keyword evidence="2" id="KW-1003">Cell membrane</keyword>
<accession>K0JSH1</accession>
<dbReference type="GO" id="GO:0005886">
    <property type="term" value="C:plasma membrane"/>
    <property type="evidence" value="ECO:0007669"/>
    <property type="project" value="UniProtKB-SubCell"/>
</dbReference>
<dbReference type="CDD" id="cd17324">
    <property type="entry name" value="MFS_NepI_like"/>
    <property type="match status" value="1"/>
</dbReference>
<name>K0JSH1_SACES</name>
<evidence type="ECO:0000256" key="3">
    <source>
        <dbReference type="ARBA" id="ARBA00022692"/>
    </source>
</evidence>